<keyword evidence="2" id="KW-1185">Reference proteome</keyword>
<comment type="caution">
    <text evidence="1">The sequence shown here is derived from an EMBL/GenBank/DDBJ whole genome shotgun (WGS) entry which is preliminary data.</text>
</comment>
<dbReference type="EMBL" id="JMQA01000049">
    <property type="protein sequence ID" value="KFM94101.1"/>
    <property type="molecule type" value="Genomic_DNA"/>
</dbReference>
<organism evidence="1 2">
    <name type="scientific">Paenibacillus macerans</name>
    <name type="common">Bacillus macerans</name>
    <dbReference type="NCBI Taxonomy" id="44252"/>
    <lineage>
        <taxon>Bacteria</taxon>
        <taxon>Bacillati</taxon>
        <taxon>Bacillota</taxon>
        <taxon>Bacilli</taxon>
        <taxon>Bacillales</taxon>
        <taxon>Paenibacillaceae</taxon>
        <taxon>Paenibacillus</taxon>
    </lineage>
</organism>
<protein>
    <submittedName>
        <fullName evidence="1">Uncharacterized protein</fullName>
    </submittedName>
</protein>
<dbReference type="AlphaFoldDB" id="A0A090Y7G6"/>
<gene>
    <name evidence="1" type="ORF">DJ90_6472</name>
</gene>
<reference evidence="1 2" key="1">
    <citation type="submission" date="2014-04" db="EMBL/GenBank/DDBJ databases">
        <authorList>
            <person name="Bishop-Lilly K.A."/>
            <person name="Broomall S.M."/>
            <person name="Chain P.S."/>
            <person name="Chertkov O."/>
            <person name="Coyne S.R."/>
            <person name="Daligault H.E."/>
            <person name="Davenport K.W."/>
            <person name="Erkkila T."/>
            <person name="Frey K.G."/>
            <person name="Gibbons H.S."/>
            <person name="Gu W."/>
            <person name="Jaissle J."/>
            <person name="Johnson S.L."/>
            <person name="Koroleva G.I."/>
            <person name="Ladner J.T."/>
            <person name="Lo C.-C."/>
            <person name="Minogue T.D."/>
            <person name="Munk C."/>
            <person name="Palacios G.F."/>
            <person name="Redden C.L."/>
            <person name="Rosenzweig C.N."/>
            <person name="Scholz M.B."/>
            <person name="Teshima H."/>
            <person name="Xu Y."/>
        </authorList>
    </citation>
    <scope>NUCLEOTIDE SEQUENCE [LARGE SCALE GENOMIC DNA]</scope>
    <source>
        <strain evidence="1 2">8244</strain>
    </source>
</reference>
<accession>A0A090Y7G6</accession>
<dbReference type="Proteomes" id="UP000029278">
    <property type="component" value="Unassembled WGS sequence"/>
</dbReference>
<name>A0A090Y7G6_PAEMA</name>
<evidence type="ECO:0000313" key="1">
    <source>
        <dbReference type="EMBL" id="KFM94101.1"/>
    </source>
</evidence>
<sequence length="181" mass="20263">MVRAMHGAKCRSQRVDSSFIYDADAFVEVGILNPAGNIVFLTADGTDFRFYGNAFGMSVFNDFLRHGDVFVDRMVGAVDHNGSKSGVDRFLTFIKTGTMIKMDGYRNGNFHVMQQAFHHFNNGVEAAHMAGCTLGYAKDYRGLLFFGGSENRLGPFQVVDVVLTHCVFALKRFVQHVCHRY</sequence>
<proteinExistence type="predicted"/>
<dbReference type="HOGENOM" id="CLU_1487652_0_0_9"/>
<evidence type="ECO:0000313" key="2">
    <source>
        <dbReference type="Proteomes" id="UP000029278"/>
    </source>
</evidence>